<proteinExistence type="predicted"/>
<reference evidence="6" key="1">
    <citation type="submission" date="2023-03" db="EMBL/GenBank/DDBJ databases">
        <authorList>
            <person name="Steffen K."/>
            <person name="Cardenas P."/>
        </authorList>
    </citation>
    <scope>NUCLEOTIDE SEQUENCE</scope>
</reference>
<evidence type="ECO:0000313" key="6">
    <source>
        <dbReference type="EMBL" id="CAI8049006.1"/>
    </source>
</evidence>
<evidence type="ECO:0000256" key="4">
    <source>
        <dbReference type="SAM" id="MobiDB-lite"/>
    </source>
</evidence>
<feature type="region of interest" description="Disordered" evidence="4">
    <location>
        <begin position="1"/>
        <end position="63"/>
    </location>
</feature>
<evidence type="ECO:0000256" key="2">
    <source>
        <dbReference type="ARBA" id="ARBA00023242"/>
    </source>
</evidence>
<dbReference type="InterPro" id="IPR035979">
    <property type="entry name" value="RBD_domain_sf"/>
</dbReference>
<dbReference type="InterPro" id="IPR000504">
    <property type="entry name" value="RRM_dom"/>
</dbReference>
<dbReference type="GO" id="GO:0000785">
    <property type="term" value="C:chromatin"/>
    <property type="evidence" value="ECO:0007669"/>
    <property type="project" value="TreeGrafter"/>
</dbReference>
<dbReference type="InterPro" id="IPR012677">
    <property type="entry name" value="Nucleotide-bd_a/b_plait_sf"/>
</dbReference>
<dbReference type="SMART" id="SM00360">
    <property type="entry name" value="RRM"/>
    <property type="match status" value="1"/>
</dbReference>
<dbReference type="PROSITE" id="PS50102">
    <property type="entry name" value="RRM"/>
    <property type="match status" value="1"/>
</dbReference>
<gene>
    <name evidence="6" type="ORF">GBAR_LOCUS26990</name>
</gene>
<comment type="subcellular location">
    <subcellularLocation>
        <location evidence="1">Nucleus</location>
    </subcellularLocation>
</comment>
<organism evidence="6 7">
    <name type="scientific">Geodia barretti</name>
    <name type="common">Barrett's horny sponge</name>
    <dbReference type="NCBI Taxonomy" id="519541"/>
    <lineage>
        <taxon>Eukaryota</taxon>
        <taxon>Metazoa</taxon>
        <taxon>Porifera</taxon>
        <taxon>Demospongiae</taxon>
        <taxon>Heteroscleromorpha</taxon>
        <taxon>Tetractinellida</taxon>
        <taxon>Astrophorina</taxon>
        <taxon>Geodiidae</taxon>
        <taxon>Geodia</taxon>
    </lineage>
</organism>
<feature type="compositionally biased region" description="Low complexity" evidence="4">
    <location>
        <begin position="32"/>
        <end position="43"/>
    </location>
</feature>
<dbReference type="PANTHER" id="PTHR48033:SF10">
    <property type="entry name" value="RNA-BINDING PROTEIN SQUID"/>
    <property type="match status" value="1"/>
</dbReference>
<dbReference type="EMBL" id="CASHTH010003769">
    <property type="protein sequence ID" value="CAI8049006.1"/>
    <property type="molecule type" value="Genomic_DNA"/>
</dbReference>
<feature type="domain" description="RRM" evidence="5">
    <location>
        <begin position="67"/>
        <end position="142"/>
    </location>
</feature>
<evidence type="ECO:0000256" key="1">
    <source>
        <dbReference type="ARBA" id="ARBA00004123"/>
    </source>
</evidence>
<dbReference type="GO" id="GO:0005654">
    <property type="term" value="C:nucleoplasm"/>
    <property type="evidence" value="ECO:0007669"/>
    <property type="project" value="TreeGrafter"/>
</dbReference>
<feature type="non-terminal residue" evidence="6">
    <location>
        <position position="1"/>
    </location>
</feature>
<evidence type="ECO:0000313" key="7">
    <source>
        <dbReference type="Proteomes" id="UP001174909"/>
    </source>
</evidence>
<dbReference type="SUPFAM" id="SSF54928">
    <property type="entry name" value="RNA-binding domain, RBD"/>
    <property type="match status" value="1"/>
</dbReference>
<dbReference type="Gene3D" id="3.30.70.330">
    <property type="match status" value="1"/>
</dbReference>
<dbReference type="Proteomes" id="UP001174909">
    <property type="component" value="Unassembled WGS sequence"/>
</dbReference>
<evidence type="ECO:0000259" key="5">
    <source>
        <dbReference type="PROSITE" id="PS50102"/>
    </source>
</evidence>
<dbReference type="GO" id="GO:0010468">
    <property type="term" value="P:regulation of gene expression"/>
    <property type="evidence" value="ECO:0007669"/>
    <property type="project" value="TreeGrafter"/>
</dbReference>
<keyword evidence="3" id="KW-0694">RNA-binding</keyword>
<dbReference type="AlphaFoldDB" id="A0AA35TK40"/>
<comment type="caution">
    <text evidence="6">The sequence shown here is derived from an EMBL/GenBank/DDBJ whole genome shotgun (WGS) entry which is preliminary data.</text>
</comment>
<sequence>MPVPTDTAAAADERVPATASEGAPACPAETVSSGGEENGGASSPVGSLSESCRAELETGSAGEKQASKIFIGGLNWQTTPDTLKEFFEAHFGDVAECNIMRDQVTKKSRGFGFITFAKAETVDKVLKAHDVEPIYIDDKQARPSLFSLSLSLSLSLFS</sequence>
<keyword evidence="2" id="KW-0539">Nucleus</keyword>
<evidence type="ECO:0000256" key="3">
    <source>
        <dbReference type="PROSITE-ProRule" id="PRU00176"/>
    </source>
</evidence>
<keyword evidence="7" id="KW-1185">Reference proteome</keyword>
<name>A0AA35TK40_GEOBA</name>
<dbReference type="Pfam" id="PF00076">
    <property type="entry name" value="RRM_1"/>
    <property type="match status" value="1"/>
</dbReference>
<dbReference type="PANTHER" id="PTHR48033">
    <property type="entry name" value="RNA-BINDING (RRM/RBD/RNP MOTIFS) FAMILY PROTEIN"/>
    <property type="match status" value="1"/>
</dbReference>
<dbReference type="GO" id="GO:0003723">
    <property type="term" value="F:RNA binding"/>
    <property type="evidence" value="ECO:0007669"/>
    <property type="project" value="UniProtKB-UniRule"/>
</dbReference>
<protein>
    <submittedName>
        <fullName evidence="6">RNA-binding protein Musashi homolog 2</fullName>
    </submittedName>
</protein>
<accession>A0AA35TK40</accession>